<evidence type="ECO:0000256" key="2">
    <source>
        <dbReference type="ARBA" id="ARBA00004249"/>
    </source>
</evidence>
<keyword evidence="10 14" id="KW-1133">Transmembrane helix</keyword>
<keyword evidence="17" id="KW-1185">Reference proteome</keyword>
<dbReference type="SUPFAM" id="SSF56918">
    <property type="entry name" value="Light-harvesting complex subunits"/>
    <property type="match status" value="1"/>
</dbReference>
<dbReference type="GO" id="GO:0005886">
    <property type="term" value="C:plasma membrane"/>
    <property type="evidence" value="ECO:0007669"/>
    <property type="project" value="UniProtKB-SubCell"/>
</dbReference>
<dbReference type="Gene3D" id="4.10.220.20">
    <property type="entry name" value="Light-harvesting complex"/>
    <property type="match status" value="1"/>
</dbReference>
<dbReference type="Proteomes" id="UP000325255">
    <property type="component" value="Unassembled WGS sequence"/>
</dbReference>
<evidence type="ECO:0000256" key="13">
    <source>
        <dbReference type="ARBA" id="ARBA00023243"/>
    </source>
</evidence>
<reference evidence="16 17" key="1">
    <citation type="submission" date="2019-09" db="EMBL/GenBank/DDBJ databases">
        <title>Genome sequence of Rhodovastum atsumiense, a diverse member of the Acetobacteraceae family of non-sulfur purple photosynthetic bacteria.</title>
        <authorList>
            <person name="Meyer T."/>
            <person name="Kyndt J."/>
        </authorList>
    </citation>
    <scope>NUCLEOTIDE SEQUENCE [LARGE SCALE GENOMIC DNA]</scope>
    <source>
        <strain evidence="16 17">DSM 21279</strain>
    </source>
</reference>
<keyword evidence="5" id="KW-0042">Antenna complex</keyword>
<evidence type="ECO:0000259" key="15">
    <source>
        <dbReference type="Pfam" id="PF00556"/>
    </source>
</evidence>
<keyword evidence="11" id="KW-0157">Chromophore</keyword>
<feature type="domain" description="Antenna complex alpha/beta subunit" evidence="15">
    <location>
        <begin position="10"/>
        <end position="49"/>
    </location>
</feature>
<keyword evidence="3" id="KW-1003">Cell membrane</keyword>
<dbReference type="GO" id="GO:0019866">
    <property type="term" value="C:organelle inner membrane"/>
    <property type="evidence" value="ECO:0007669"/>
    <property type="project" value="InterPro"/>
</dbReference>
<evidence type="ECO:0000256" key="12">
    <source>
        <dbReference type="ARBA" id="ARBA00023136"/>
    </source>
</evidence>
<proteinExistence type="predicted"/>
<evidence type="ECO:0000313" key="17">
    <source>
        <dbReference type="Proteomes" id="UP000325255"/>
    </source>
</evidence>
<feature type="transmembrane region" description="Helical" evidence="14">
    <location>
        <begin position="20"/>
        <end position="41"/>
    </location>
</feature>
<dbReference type="GO" id="GO:0019684">
    <property type="term" value="P:photosynthesis, light reaction"/>
    <property type="evidence" value="ECO:0007669"/>
    <property type="project" value="InterPro"/>
</dbReference>
<evidence type="ECO:0000256" key="10">
    <source>
        <dbReference type="ARBA" id="ARBA00022989"/>
    </source>
</evidence>
<dbReference type="GO" id="GO:0046872">
    <property type="term" value="F:metal ion binding"/>
    <property type="evidence" value="ECO:0007669"/>
    <property type="project" value="UniProtKB-KW"/>
</dbReference>
<dbReference type="Pfam" id="PF00556">
    <property type="entry name" value="LHC"/>
    <property type="match status" value="1"/>
</dbReference>
<evidence type="ECO:0000256" key="6">
    <source>
        <dbReference type="ARBA" id="ARBA00022692"/>
    </source>
</evidence>
<keyword evidence="7" id="KW-0479">Metal-binding</keyword>
<dbReference type="InterPro" id="IPR002361">
    <property type="entry name" value="Antenna_alpha_CS"/>
</dbReference>
<dbReference type="PROSITE" id="PS00968">
    <property type="entry name" value="ANTENNA_COMP_ALPHA"/>
    <property type="match status" value="1"/>
</dbReference>
<protein>
    <submittedName>
        <fullName evidence="16">Light-harvesting protein</fullName>
    </submittedName>
</protein>
<evidence type="ECO:0000256" key="9">
    <source>
        <dbReference type="ARBA" id="ARBA00022956"/>
    </source>
</evidence>
<dbReference type="NCBIfam" id="NF040861">
    <property type="entry name" value="pufA_517_ASD"/>
    <property type="match status" value="1"/>
</dbReference>
<keyword evidence="4" id="KW-0148">Chlorophyll</keyword>
<dbReference type="InterPro" id="IPR035889">
    <property type="entry name" value="Light-harvesting_complex"/>
</dbReference>
<gene>
    <name evidence="16" type="ORF">F1189_05965</name>
</gene>
<evidence type="ECO:0000256" key="11">
    <source>
        <dbReference type="ARBA" id="ARBA00022991"/>
    </source>
</evidence>
<keyword evidence="6 14" id="KW-0812">Transmembrane</keyword>
<name>A0A5M6J0U6_9PROT</name>
<keyword evidence="12 14" id="KW-0472">Membrane</keyword>
<keyword evidence="9" id="KW-0076">Bacteriochlorophyll</keyword>
<evidence type="ECO:0000256" key="4">
    <source>
        <dbReference type="ARBA" id="ARBA00022494"/>
    </source>
</evidence>
<evidence type="ECO:0000256" key="3">
    <source>
        <dbReference type="ARBA" id="ARBA00022475"/>
    </source>
</evidence>
<dbReference type="EMBL" id="VWPK01000007">
    <property type="protein sequence ID" value="KAA5613238.1"/>
    <property type="molecule type" value="Genomic_DNA"/>
</dbReference>
<evidence type="ECO:0000313" key="16">
    <source>
        <dbReference type="EMBL" id="KAA5613238.1"/>
    </source>
</evidence>
<dbReference type="PRINTS" id="PR00673">
    <property type="entry name" value="LIGHTHARVSTA"/>
</dbReference>
<dbReference type="RefSeq" id="WP_150039726.1">
    <property type="nucleotide sequence ID" value="NZ_OW485601.1"/>
</dbReference>
<organism evidence="16 17">
    <name type="scientific">Rhodovastum atsumiense</name>
    <dbReference type="NCBI Taxonomy" id="504468"/>
    <lineage>
        <taxon>Bacteria</taxon>
        <taxon>Pseudomonadati</taxon>
        <taxon>Pseudomonadota</taxon>
        <taxon>Alphaproteobacteria</taxon>
        <taxon>Acetobacterales</taxon>
        <taxon>Acetobacteraceae</taxon>
        <taxon>Rhodovastum</taxon>
    </lineage>
</organism>
<keyword evidence="8" id="KW-0460">Magnesium</keyword>
<evidence type="ECO:0000256" key="1">
    <source>
        <dbReference type="ARBA" id="ARBA00002455"/>
    </source>
</evidence>
<evidence type="ECO:0000256" key="5">
    <source>
        <dbReference type="ARBA" id="ARBA00022549"/>
    </source>
</evidence>
<comment type="caution">
    <text evidence="16">The sequence shown here is derived from an EMBL/GenBank/DDBJ whole genome shotgun (WGS) entry which is preliminary data.</text>
</comment>
<sequence>MSFLKDDPSWQLWLFFDPKKVVPATLAGLFAFALFIHAALLTTHRFNWIESFGQRAYPAQALPLPVVGK</sequence>
<keyword evidence="13" id="KW-0437">Light-harvesting polypeptide</keyword>
<dbReference type="GO" id="GO:0030077">
    <property type="term" value="C:plasma membrane light-harvesting complex"/>
    <property type="evidence" value="ECO:0007669"/>
    <property type="project" value="InterPro"/>
</dbReference>
<dbReference type="InterPro" id="IPR018332">
    <property type="entry name" value="Antenna_alpha"/>
</dbReference>
<accession>A0A5M6J0U6</accession>
<evidence type="ECO:0000256" key="8">
    <source>
        <dbReference type="ARBA" id="ARBA00022842"/>
    </source>
</evidence>
<evidence type="ECO:0000256" key="7">
    <source>
        <dbReference type="ARBA" id="ARBA00022723"/>
    </source>
</evidence>
<evidence type="ECO:0000256" key="14">
    <source>
        <dbReference type="SAM" id="Phobius"/>
    </source>
</evidence>
<dbReference type="GO" id="GO:0042314">
    <property type="term" value="F:bacteriochlorophyll binding"/>
    <property type="evidence" value="ECO:0007669"/>
    <property type="project" value="UniProtKB-KW"/>
</dbReference>
<comment type="subcellular location">
    <subcellularLocation>
        <location evidence="2">Cell inner membrane</location>
        <topology evidence="2">Single-pass type II membrane protein</topology>
    </subcellularLocation>
</comment>
<dbReference type="InterPro" id="IPR000066">
    <property type="entry name" value="Antenna_a/b"/>
</dbReference>
<comment type="function">
    <text evidence="1">Antenna complexes are light-harvesting systems, which transfer the excitation energy to the reaction centers.</text>
</comment>
<dbReference type="AlphaFoldDB" id="A0A5M6J0U6"/>